<keyword evidence="1" id="KW-0812">Transmembrane</keyword>
<organism evidence="3">
    <name type="scientific">Hexamita inflata</name>
    <dbReference type="NCBI Taxonomy" id="28002"/>
    <lineage>
        <taxon>Eukaryota</taxon>
        <taxon>Metamonada</taxon>
        <taxon>Diplomonadida</taxon>
        <taxon>Hexamitidae</taxon>
        <taxon>Hexamitinae</taxon>
        <taxon>Hexamita</taxon>
    </lineage>
</organism>
<feature type="chain" id="PRO_5041698348" evidence="2">
    <location>
        <begin position="17"/>
        <end position="1021"/>
    </location>
</feature>
<evidence type="ECO:0000313" key="4">
    <source>
        <dbReference type="EMBL" id="CAL6045723.1"/>
    </source>
</evidence>
<keyword evidence="1" id="KW-1133">Transmembrane helix</keyword>
<gene>
    <name evidence="4" type="ORF">HINF_LOCUS41311</name>
    <name evidence="3" type="ORF">HINF_LOCUS52327</name>
</gene>
<feature type="transmembrane region" description="Helical" evidence="1">
    <location>
        <begin position="976"/>
        <end position="999"/>
    </location>
</feature>
<reference evidence="3" key="1">
    <citation type="submission" date="2023-06" db="EMBL/GenBank/DDBJ databases">
        <authorList>
            <person name="Kurt Z."/>
        </authorList>
    </citation>
    <scope>NUCLEOTIDE SEQUENCE</scope>
</reference>
<dbReference type="EMBL" id="CAXDID020000165">
    <property type="protein sequence ID" value="CAL6045723.1"/>
    <property type="molecule type" value="Genomic_DNA"/>
</dbReference>
<dbReference type="EMBL" id="CATOUU010000981">
    <property type="protein sequence ID" value="CAI9964682.1"/>
    <property type="molecule type" value="Genomic_DNA"/>
</dbReference>
<proteinExistence type="predicted"/>
<accession>A0AA86R1V7</accession>
<dbReference type="Proteomes" id="UP001642409">
    <property type="component" value="Unassembled WGS sequence"/>
</dbReference>
<evidence type="ECO:0000256" key="2">
    <source>
        <dbReference type="SAM" id="SignalP"/>
    </source>
</evidence>
<evidence type="ECO:0000313" key="3">
    <source>
        <dbReference type="EMBL" id="CAI9964682.1"/>
    </source>
</evidence>
<comment type="caution">
    <text evidence="3">The sequence shown here is derived from an EMBL/GenBank/DDBJ whole genome shotgun (WGS) entry which is preliminary data.</text>
</comment>
<keyword evidence="2" id="KW-0732">Signal</keyword>
<evidence type="ECO:0000256" key="1">
    <source>
        <dbReference type="SAM" id="Phobius"/>
    </source>
</evidence>
<reference evidence="4 5" key="2">
    <citation type="submission" date="2024-07" db="EMBL/GenBank/DDBJ databases">
        <authorList>
            <person name="Akdeniz Z."/>
        </authorList>
    </citation>
    <scope>NUCLEOTIDE SEQUENCE [LARGE SCALE GENOMIC DNA]</scope>
</reference>
<keyword evidence="5" id="KW-1185">Reference proteome</keyword>
<protein>
    <submittedName>
        <fullName evidence="4">Hypothetical_protein</fullName>
    </submittedName>
</protein>
<name>A0AA86R1V7_9EUKA</name>
<feature type="signal peptide" evidence="2">
    <location>
        <begin position="1"/>
        <end position="16"/>
    </location>
</feature>
<keyword evidence="1" id="KW-0472">Membrane</keyword>
<dbReference type="AlphaFoldDB" id="A0AA86R1V7"/>
<evidence type="ECO:0000313" key="5">
    <source>
        <dbReference type="Proteomes" id="UP001642409"/>
    </source>
</evidence>
<sequence length="1021" mass="117230">MFNLLFSIFLSTSALADEPHADIILINQQDQNITLKAAQSIIVGVKVPPAVAANGQTITYSQFAFQAMTVVDDGNFIYFNSLDNSTNYAVYKYLDIFISFAVDLSSMQNENQEYVYINVTSTFDTQMRLVASAVHQFDSQTYSLTRAQPESTFFVHKQVPGVNKRVKFEINSQATVMVWVCSAPILMNVIWFDCKFYKSQEGSIIEGDIDITEYDYQKDYIYYSIEQYDDGNNLIKADIVDVHIIDVNSHQNIQLQANTPLHFQFAETIRQDAYFEVLNIDPDVELCFTDDFEYPENITCKISLNQTGKFNITEMNFLVQSQVTGRLEFQVKIWDTEDLILINQQDQNITLKAAQSIIVGVKVPPAVAANGQTITYSQFAFQAMTVVDDGNFIYFNSLDNSTNYAVYKYLDIFVSFAVDLSPMQNENQEYVYINVTSTFDTQMRLVASAVHQFDSQTYSLTRAQPESTFFVHKQVPGVNKRVKFEINSQATVMVWVCSAPILMNVIWFDCKFYKSQEGSIIEGDIDITEYDYQKDYIYYSIEQYDDGNNLIKADIVDVHIIDVNSHQNIQLQANTPLHFQFAETIRQDAYFEVLNIDPDVELCFTDDFEYPENITCKISLNQTGKFNITEMNFLVQSQVTGRLEFQVKIWDTEDIILINQQDQNITLKAAQSIIVGVKVPPAVAANGQTITYSQFAFQAMTVVDDGNFIYFNSLDNSTNYAVYKYLDIFISFAVDLSSMQNENQEYVYINVTSTFDTQMRLVASAVHQFDSQTYSLTRAQPESTFFVHKQVPGVNKRVKFEINSQATVMVWVCSAPILMNVIWFDCKFYKSQEGSIIEGDIDITEYDYQKDYIYYSIEQYDDGNNLIKADIVDVHIIDVNSHQNIQLQANTPLHFQFAETIRQDAYFEVLNIGPDVGLCFTDDFEYPENITCKISLNQTGKFNITEMNFLVQSQVTGRLEFQVKVTESEKKKNNQWIIWVVVAVALVVIGIVVFVFFFMKNKKQMTRYKLQDDETETFAKK</sequence>